<dbReference type="InterPro" id="IPR032466">
    <property type="entry name" value="Metal_Hydrolase"/>
</dbReference>
<evidence type="ECO:0000313" key="3">
    <source>
        <dbReference type="EMBL" id="OYQ28680.1"/>
    </source>
</evidence>
<evidence type="ECO:0000259" key="2">
    <source>
        <dbReference type="Pfam" id="PF04909"/>
    </source>
</evidence>
<dbReference type="AlphaFoldDB" id="A0A255YJM2"/>
<name>A0A255YJM2_9SPHN</name>
<keyword evidence="3" id="KW-0378">Hydrolase</keyword>
<dbReference type="Proteomes" id="UP000216991">
    <property type="component" value="Unassembled WGS sequence"/>
</dbReference>
<protein>
    <submittedName>
        <fullName evidence="3">Amidohydrolase</fullName>
    </submittedName>
</protein>
<keyword evidence="4" id="KW-1185">Reference proteome</keyword>
<evidence type="ECO:0000256" key="1">
    <source>
        <dbReference type="ARBA" id="ARBA00038310"/>
    </source>
</evidence>
<feature type="domain" description="Amidohydrolase-related" evidence="2">
    <location>
        <begin position="12"/>
        <end position="340"/>
    </location>
</feature>
<dbReference type="PANTHER" id="PTHR43569:SF1">
    <property type="entry name" value="BLL3371 PROTEIN"/>
    <property type="match status" value="1"/>
</dbReference>
<dbReference type="EMBL" id="NOXT01000109">
    <property type="protein sequence ID" value="OYQ28680.1"/>
    <property type="molecule type" value="Genomic_DNA"/>
</dbReference>
<dbReference type="OrthoDB" id="9787654at2"/>
<comment type="similarity">
    <text evidence="1">Belongs to the metallo-dependent hydrolases superfamily.</text>
</comment>
<dbReference type="RefSeq" id="WP_094473746.1">
    <property type="nucleotide sequence ID" value="NZ_NOXT01000109.1"/>
</dbReference>
<proteinExistence type="inferred from homology"/>
<sequence length="342" mass="36095">MQHIIDPDRPIIDPHHHLWDIRQTLAAMPASHPFLQAVGLSPLYLLPELLTDLGAGHNVVASVFVECGAYYRAGAPAALRPVGETEFVNGVAAMSASGLYGKARACAGIVAHADLTLGDAVADVLAAHKAAAPERLRGIRHSVAWDGDGSVLGFLQSPRAGMLAEPAFRAGLAQLSAAGLSYDVWLLAPQLPDLIAAAQAVPDLAIICDHVATPLGIGAYAGRRDAGHAAWLANIRALAACPNVVMKLGGLAMAFGGFAEFMADPMASAEQLAHSWRPWIEPCIEAFDPDRCMFESNFPVDRGTCDYATLWNAFKLIAADASEAEKTALFSGTAARVYRLAV</sequence>
<dbReference type="InterPro" id="IPR052350">
    <property type="entry name" value="Metallo-dep_Lactonases"/>
</dbReference>
<dbReference type="GO" id="GO:0016787">
    <property type="term" value="F:hydrolase activity"/>
    <property type="evidence" value="ECO:0007669"/>
    <property type="project" value="UniProtKB-KW"/>
</dbReference>
<dbReference type="PANTHER" id="PTHR43569">
    <property type="entry name" value="AMIDOHYDROLASE"/>
    <property type="match status" value="1"/>
</dbReference>
<dbReference type="Pfam" id="PF04909">
    <property type="entry name" value="Amidohydro_2"/>
    <property type="match status" value="1"/>
</dbReference>
<reference evidence="3 4" key="1">
    <citation type="submission" date="2017-07" db="EMBL/GenBank/DDBJ databases">
        <title>Sandarakinorhabdus cyanobacteriorum sp. nov., a novel bacterium isolated from cyanobacterial aggregates in a eutrophic lake.</title>
        <authorList>
            <person name="Cai H."/>
        </authorList>
    </citation>
    <scope>NUCLEOTIDE SEQUENCE [LARGE SCALE GENOMIC DNA]</scope>
    <source>
        <strain evidence="3 4">TH057</strain>
    </source>
</reference>
<comment type="caution">
    <text evidence="3">The sequence shown here is derived from an EMBL/GenBank/DDBJ whole genome shotgun (WGS) entry which is preliminary data.</text>
</comment>
<dbReference type="InterPro" id="IPR006680">
    <property type="entry name" value="Amidohydro-rel"/>
</dbReference>
<gene>
    <name evidence="3" type="ORF">CHU93_08965</name>
</gene>
<dbReference type="Gene3D" id="3.20.20.140">
    <property type="entry name" value="Metal-dependent hydrolases"/>
    <property type="match status" value="1"/>
</dbReference>
<evidence type="ECO:0000313" key="4">
    <source>
        <dbReference type="Proteomes" id="UP000216991"/>
    </source>
</evidence>
<dbReference type="SUPFAM" id="SSF51556">
    <property type="entry name" value="Metallo-dependent hydrolases"/>
    <property type="match status" value="1"/>
</dbReference>
<accession>A0A255YJM2</accession>
<organism evidence="3 4">
    <name type="scientific">Sandarakinorhabdus cyanobacteriorum</name>
    <dbReference type="NCBI Taxonomy" id="1981098"/>
    <lineage>
        <taxon>Bacteria</taxon>
        <taxon>Pseudomonadati</taxon>
        <taxon>Pseudomonadota</taxon>
        <taxon>Alphaproteobacteria</taxon>
        <taxon>Sphingomonadales</taxon>
        <taxon>Sphingosinicellaceae</taxon>
        <taxon>Sandarakinorhabdus</taxon>
    </lineage>
</organism>